<proteinExistence type="predicted"/>
<organism evidence="2 3">
    <name type="scientific">Romanomermis culicivorax</name>
    <name type="common">Nematode worm</name>
    <dbReference type="NCBI Taxonomy" id="13658"/>
    <lineage>
        <taxon>Eukaryota</taxon>
        <taxon>Metazoa</taxon>
        <taxon>Ecdysozoa</taxon>
        <taxon>Nematoda</taxon>
        <taxon>Enoplea</taxon>
        <taxon>Dorylaimia</taxon>
        <taxon>Mermithida</taxon>
        <taxon>Mermithoidea</taxon>
        <taxon>Mermithidae</taxon>
        <taxon>Romanomermis</taxon>
    </lineage>
</organism>
<feature type="compositionally biased region" description="Basic and acidic residues" evidence="1">
    <location>
        <begin position="8"/>
        <end position="27"/>
    </location>
</feature>
<protein>
    <submittedName>
        <fullName evidence="3">Uncharacterized protein</fullName>
    </submittedName>
</protein>
<reference evidence="3" key="1">
    <citation type="submission" date="2022-11" db="UniProtKB">
        <authorList>
            <consortium name="WormBaseParasite"/>
        </authorList>
    </citation>
    <scope>IDENTIFICATION</scope>
</reference>
<sequence length="124" mass="14060">MHNTSPRTTRDSRQQERHVDVLPHHTQSEQTHQVHSTGFYEEAYRRQFRRSPPKLTDFISPLHWDAEIQRQMEALKNQPKDVFKAPLPPLPPMDVEPATSAATSIPPTVASQPPTVSTSTTPTT</sequence>
<dbReference type="WBParaSite" id="nRc.2.0.1.t47828-RA">
    <property type="protein sequence ID" value="nRc.2.0.1.t47828-RA"/>
    <property type="gene ID" value="nRc.2.0.1.g47828"/>
</dbReference>
<dbReference type="Proteomes" id="UP000887565">
    <property type="component" value="Unplaced"/>
</dbReference>
<feature type="region of interest" description="Disordered" evidence="1">
    <location>
        <begin position="81"/>
        <end position="124"/>
    </location>
</feature>
<dbReference type="AlphaFoldDB" id="A0A915LBV1"/>
<evidence type="ECO:0000313" key="2">
    <source>
        <dbReference type="Proteomes" id="UP000887565"/>
    </source>
</evidence>
<accession>A0A915LBV1</accession>
<evidence type="ECO:0000313" key="3">
    <source>
        <dbReference type="WBParaSite" id="nRc.2.0.1.t47828-RA"/>
    </source>
</evidence>
<feature type="region of interest" description="Disordered" evidence="1">
    <location>
        <begin position="1"/>
        <end position="38"/>
    </location>
</feature>
<name>A0A915LBV1_ROMCU</name>
<feature type="compositionally biased region" description="Low complexity" evidence="1">
    <location>
        <begin position="106"/>
        <end position="124"/>
    </location>
</feature>
<evidence type="ECO:0000256" key="1">
    <source>
        <dbReference type="SAM" id="MobiDB-lite"/>
    </source>
</evidence>
<keyword evidence="2" id="KW-1185">Reference proteome</keyword>